<sequence>MRTLIRKPAPRPIPQRASPLPPCWEPLLQLALWLNPQASGLDIVLGFGAARPGPVTNKPHCACDGCPGPGDVPPRSLGPPPPRDTSRDSDAVQTACQRLGSLAQCWSLPPGQRLALNSVLPRVT</sequence>
<dbReference type="AlphaFoldDB" id="A0AAD7RJC9"/>
<dbReference type="Proteomes" id="UP001221898">
    <property type="component" value="Unassembled WGS sequence"/>
</dbReference>
<name>A0AAD7RJC9_9TELE</name>
<accession>A0AAD7RJC9</accession>
<gene>
    <name evidence="2" type="ORF">AAFF_G00189290</name>
</gene>
<organism evidence="2 3">
    <name type="scientific">Aldrovandia affinis</name>
    <dbReference type="NCBI Taxonomy" id="143900"/>
    <lineage>
        <taxon>Eukaryota</taxon>
        <taxon>Metazoa</taxon>
        <taxon>Chordata</taxon>
        <taxon>Craniata</taxon>
        <taxon>Vertebrata</taxon>
        <taxon>Euteleostomi</taxon>
        <taxon>Actinopterygii</taxon>
        <taxon>Neopterygii</taxon>
        <taxon>Teleostei</taxon>
        <taxon>Notacanthiformes</taxon>
        <taxon>Halosauridae</taxon>
        <taxon>Aldrovandia</taxon>
    </lineage>
</organism>
<evidence type="ECO:0000313" key="2">
    <source>
        <dbReference type="EMBL" id="KAJ8385403.1"/>
    </source>
</evidence>
<feature type="compositionally biased region" description="Pro residues" evidence="1">
    <location>
        <begin position="70"/>
        <end position="83"/>
    </location>
</feature>
<proteinExistence type="predicted"/>
<evidence type="ECO:0000256" key="1">
    <source>
        <dbReference type="SAM" id="MobiDB-lite"/>
    </source>
</evidence>
<protein>
    <submittedName>
        <fullName evidence="2">Uncharacterized protein</fullName>
    </submittedName>
</protein>
<comment type="caution">
    <text evidence="2">The sequence shown here is derived from an EMBL/GenBank/DDBJ whole genome shotgun (WGS) entry which is preliminary data.</text>
</comment>
<reference evidence="2" key="1">
    <citation type="journal article" date="2023" name="Science">
        <title>Genome structures resolve the early diversification of teleost fishes.</title>
        <authorList>
            <person name="Parey E."/>
            <person name="Louis A."/>
            <person name="Montfort J."/>
            <person name="Bouchez O."/>
            <person name="Roques C."/>
            <person name="Iampietro C."/>
            <person name="Lluch J."/>
            <person name="Castinel A."/>
            <person name="Donnadieu C."/>
            <person name="Desvignes T."/>
            <person name="Floi Bucao C."/>
            <person name="Jouanno E."/>
            <person name="Wen M."/>
            <person name="Mejri S."/>
            <person name="Dirks R."/>
            <person name="Jansen H."/>
            <person name="Henkel C."/>
            <person name="Chen W.J."/>
            <person name="Zahm M."/>
            <person name="Cabau C."/>
            <person name="Klopp C."/>
            <person name="Thompson A.W."/>
            <person name="Robinson-Rechavi M."/>
            <person name="Braasch I."/>
            <person name="Lecointre G."/>
            <person name="Bobe J."/>
            <person name="Postlethwait J.H."/>
            <person name="Berthelot C."/>
            <person name="Roest Crollius H."/>
            <person name="Guiguen Y."/>
        </authorList>
    </citation>
    <scope>NUCLEOTIDE SEQUENCE</scope>
    <source>
        <strain evidence="2">NC1722</strain>
    </source>
</reference>
<keyword evidence="3" id="KW-1185">Reference proteome</keyword>
<evidence type="ECO:0000313" key="3">
    <source>
        <dbReference type="Proteomes" id="UP001221898"/>
    </source>
</evidence>
<feature type="region of interest" description="Disordered" evidence="1">
    <location>
        <begin position="65"/>
        <end position="92"/>
    </location>
</feature>
<dbReference type="EMBL" id="JAINUG010000251">
    <property type="protein sequence ID" value="KAJ8385403.1"/>
    <property type="molecule type" value="Genomic_DNA"/>
</dbReference>